<proteinExistence type="predicted"/>
<feature type="non-terminal residue" evidence="3">
    <location>
        <position position="232"/>
    </location>
</feature>
<feature type="domain" description="Tyrosine specific protein phosphatases" evidence="2">
    <location>
        <begin position="27"/>
        <end position="101"/>
    </location>
</feature>
<sequence>KWASSDREILQYHYTSWPDHGVPAHPLPVLSFIRRSSRSNPPEGGPIIVHCSAGVGRTGTYIVIDVMLQQIAAKYELNIFGFLKHIRAQRNHLVQTEEQYVFTHDALLEAIASGNTEIPKDKIVEFLENNLLQEDILTKSNLLQRQFKPNDFHFMTSKKSYNISKCRDPNLIPVKFSRGSDFINATWLHGNSKLREFVITQHPTPETKDDFWGMLWDHNAQTVVLLSPIDYE</sequence>
<evidence type="ECO:0000313" key="3">
    <source>
        <dbReference type="EMBL" id="QQP42113.1"/>
    </source>
</evidence>
<dbReference type="GO" id="GO:0048666">
    <property type="term" value="P:neuron development"/>
    <property type="evidence" value="ECO:0007669"/>
    <property type="project" value="UniProtKB-ARBA"/>
</dbReference>
<feature type="domain" description="Tyrosine-protein phosphatase" evidence="1">
    <location>
        <begin position="136"/>
        <end position="232"/>
    </location>
</feature>
<organism evidence="3 4">
    <name type="scientific">Caligus rogercresseyi</name>
    <name type="common">Sea louse</name>
    <dbReference type="NCBI Taxonomy" id="217165"/>
    <lineage>
        <taxon>Eukaryota</taxon>
        <taxon>Metazoa</taxon>
        <taxon>Ecdysozoa</taxon>
        <taxon>Arthropoda</taxon>
        <taxon>Crustacea</taxon>
        <taxon>Multicrustacea</taxon>
        <taxon>Hexanauplia</taxon>
        <taxon>Copepoda</taxon>
        <taxon>Siphonostomatoida</taxon>
        <taxon>Caligidae</taxon>
        <taxon>Caligus</taxon>
    </lineage>
</organism>
<dbReference type="PANTHER" id="PTHR19134:SF540">
    <property type="entry name" value="TYROSINE-PROTEIN PHOSPHATASE 99A"/>
    <property type="match status" value="1"/>
</dbReference>
<dbReference type="SMART" id="SM00194">
    <property type="entry name" value="PTPc"/>
    <property type="match status" value="1"/>
</dbReference>
<dbReference type="Gene3D" id="3.90.190.10">
    <property type="entry name" value="Protein tyrosine phosphatase superfamily"/>
    <property type="match status" value="2"/>
</dbReference>
<dbReference type="PROSITE" id="PS50056">
    <property type="entry name" value="TYR_PHOSPHATASE_2"/>
    <property type="match status" value="1"/>
</dbReference>
<evidence type="ECO:0000259" key="2">
    <source>
        <dbReference type="PROSITE" id="PS50056"/>
    </source>
</evidence>
<dbReference type="InterPro" id="IPR050348">
    <property type="entry name" value="Protein-Tyr_Phosphatase"/>
</dbReference>
<dbReference type="AlphaFoldDB" id="A0A7T8K0M3"/>
<dbReference type="InterPro" id="IPR003595">
    <property type="entry name" value="Tyr_Pase_cat"/>
</dbReference>
<dbReference type="PROSITE" id="PS00383">
    <property type="entry name" value="TYR_PHOSPHATASE_1"/>
    <property type="match status" value="1"/>
</dbReference>
<dbReference type="Pfam" id="PF00102">
    <property type="entry name" value="Y_phosphatase"/>
    <property type="match status" value="2"/>
</dbReference>
<dbReference type="GO" id="GO:0004725">
    <property type="term" value="F:protein tyrosine phosphatase activity"/>
    <property type="evidence" value="ECO:0007669"/>
    <property type="project" value="InterPro"/>
</dbReference>
<dbReference type="PROSITE" id="PS50055">
    <property type="entry name" value="TYR_PHOSPHATASE_PTP"/>
    <property type="match status" value="2"/>
</dbReference>
<evidence type="ECO:0000313" key="4">
    <source>
        <dbReference type="Proteomes" id="UP000595437"/>
    </source>
</evidence>
<dbReference type="InterPro" id="IPR029021">
    <property type="entry name" value="Prot-tyrosine_phosphatase-like"/>
</dbReference>
<dbReference type="InterPro" id="IPR016130">
    <property type="entry name" value="Tyr_Pase_AS"/>
</dbReference>
<dbReference type="InterPro" id="IPR000387">
    <property type="entry name" value="Tyr_Pase_dom"/>
</dbReference>
<feature type="domain" description="Tyrosine-protein phosphatase" evidence="1">
    <location>
        <begin position="1"/>
        <end position="110"/>
    </location>
</feature>
<dbReference type="SMART" id="SM00404">
    <property type="entry name" value="PTPc_motif"/>
    <property type="match status" value="1"/>
</dbReference>
<dbReference type="OrthoDB" id="6371915at2759"/>
<reference evidence="4" key="1">
    <citation type="submission" date="2021-01" db="EMBL/GenBank/DDBJ databases">
        <title>Caligus Genome Assembly.</title>
        <authorList>
            <person name="Gallardo-Escarate C."/>
        </authorList>
    </citation>
    <scope>NUCLEOTIDE SEQUENCE [LARGE SCALE GENOMIC DNA]</scope>
</reference>
<accession>A0A7T8K0M3</accession>
<evidence type="ECO:0000259" key="1">
    <source>
        <dbReference type="PROSITE" id="PS50055"/>
    </source>
</evidence>
<gene>
    <name evidence="3" type="ORF">FKW44_016677</name>
</gene>
<name>A0A7T8K0M3_CALRO</name>
<dbReference type="SUPFAM" id="SSF52799">
    <property type="entry name" value="(Phosphotyrosine protein) phosphatases II"/>
    <property type="match status" value="2"/>
</dbReference>
<dbReference type="EMBL" id="CP045900">
    <property type="protein sequence ID" value="QQP42113.1"/>
    <property type="molecule type" value="Genomic_DNA"/>
</dbReference>
<dbReference type="InterPro" id="IPR000242">
    <property type="entry name" value="PTP_cat"/>
</dbReference>
<feature type="non-terminal residue" evidence="3">
    <location>
        <position position="1"/>
    </location>
</feature>
<keyword evidence="4" id="KW-1185">Reference proteome</keyword>
<dbReference type="PRINTS" id="PR00700">
    <property type="entry name" value="PRTYPHPHTASE"/>
</dbReference>
<dbReference type="PANTHER" id="PTHR19134">
    <property type="entry name" value="RECEPTOR-TYPE TYROSINE-PROTEIN PHOSPHATASE"/>
    <property type="match status" value="1"/>
</dbReference>
<dbReference type="Proteomes" id="UP000595437">
    <property type="component" value="Chromosome 11"/>
</dbReference>
<protein>
    <submittedName>
        <fullName evidence="3">Uncharacterized protein</fullName>
    </submittedName>
</protein>